<evidence type="ECO:0000313" key="1">
    <source>
        <dbReference type="EnsemblMetazoa" id="MESCA000576-PA"/>
    </source>
</evidence>
<sequence length="62" mass="6782">MTPGKIEQGIYTGSMFNFSTKIVKEQIFGGISEKLNGGSGQEKRRILINDVGKTSLFAVFLV</sequence>
<dbReference type="EnsemblMetazoa" id="MESCA000576-RA">
    <property type="protein sequence ID" value="MESCA000576-PA"/>
    <property type="gene ID" value="MESCA000576"/>
</dbReference>
<dbReference type="HOGENOM" id="CLU_2906664_0_0_1"/>
<dbReference type="EMBL" id="CAQQ02120529">
    <property type="status" value="NOT_ANNOTATED_CDS"/>
    <property type="molecule type" value="Genomic_DNA"/>
</dbReference>
<dbReference type="Proteomes" id="UP000015102">
    <property type="component" value="Unassembled WGS sequence"/>
</dbReference>
<protein>
    <submittedName>
        <fullName evidence="1">Uncharacterized protein</fullName>
    </submittedName>
</protein>
<dbReference type="EMBL" id="CAQQ02120528">
    <property type="status" value="NOT_ANNOTATED_CDS"/>
    <property type="molecule type" value="Genomic_DNA"/>
</dbReference>
<name>T1GBE4_MEGSC</name>
<dbReference type="AlphaFoldDB" id="T1GBE4"/>
<keyword evidence="2" id="KW-1185">Reference proteome</keyword>
<organism evidence="1 2">
    <name type="scientific">Megaselia scalaris</name>
    <name type="common">Humpbacked fly</name>
    <name type="synonym">Phora scalaris</name>
    <dbReference type="NCBI Taxonomy" id="36166"/>
    <lineage>
        <taxon>Eukaryota</taxon>
        <taxon>Metazoa</taxon>
        <taxon>Ecdysozoa</taxon>
        <taxon>Arthropoda</taxon>
        <taxon>Hexapoda</taxon>
        <taxon>Insecta</taxon>
        <taxon>Pterygota</taxon>
        <taxon>Neoptera</taxon>
        <taxon>Endopterygota</taxon>
        <taxon>Diptera</taxon>
        <taxon>Brachycera</taxon>
        <taxon>Muscomorpha</taxon>
        <taxon>Platypezoidea</taxon>
        <taxon>Phoridae</taxon>
        <taxon>Megaseliini</taxon>
        <taxon>Megaselia</taxon>
    </lineage>
</organism>
<accession>T1GBE4</accession>
<evidence type="ECO:0000313" key="2">
    <source>
        <dbReference type="Proteomes" id="UP000015102"/>
    </source>
</evidence>
<proteinExistence type="predicted"/>
<reference evidence="2" key="1">
    <citation type="submission" date="2013-02" db="EMBL/GenBank/DDBJ databases">
        <authorList>
            <person name="Hughes D."/>
        </authorList>
    </citation>
    <scope>NUCLEOTIDE SEQUENCE</scope>
    <source>
        <strain>Durham</strain>
        <strain evidence="2">NC isolate 2 -- Noor lab</strain>
    </source>
</reference>
<reference evidence="1" key="2">
    <citation type="submission" date="2015-06" db="UniProtKB">
        <authorList>
            <consortium name="EnsemblMetazoa"/>
        </authorList>
    </citation>
    <scope>IDENTIFICATION</scope>
</reference>